<dbReference type="SUPFAM" id="SSF52047">
    <property type="entry name" value="RNI-like"/>
    <property type="match status" value="1"/>
</dbReference>
<dbReference type="InterPro" id="IPR011990">
    <property type="entry name" value="TPR-like_helical_dom_sf"/>
</dbReference>
<evidence type="ECO:0000313" key="3">
    <source>
        <dbReference type="EMBL" id="SAM03650.1"/>
    </source>
</evidence>
<keyword evidence="1" id="KW-0802">TPR repeat</keyword>
<proteinExistence type="predicted"/>
<dbReference type="InterPro" id="IPR032675">
    <property type="entry name" value="LRR_dom_sf"/>
</dbReference>
<dbReference type="Proteomes" id="UP000078561">
    <property type="component" value="Unassembled WGS sequence"/>
</dbReference>
<dbReference type="InParanoid" id="A0A168Q640"/>
<reference evidence="3" key="1">
    <citation type="submission" date="2016-04" db="EMBL/GenBank/DDBJ databases">
        <authorList>
            <person name="Evans L.H."/>
            <person name="Alamgir A."/>
            <person name="Owens N."/>
            <person name="Weber N.D."/>
            <person name="Virtaneva K."/>
            <person name="Barbian K."/>
            <person name="Babar A."/>
            <person name="Rosenke K."/>
        </authorList>
    </citation>
    <scope>NUCLEOTIDE SEQUENCE [LARGE SCALE GENOMIC DNA]</scope>
    <source>
        <strain evidence="3">CBS 101.48</strain>
    </source>
</reference>
<feature type="region of interest" description="Disordered" evidence="2">
    <location>
        <begin position="828"/>
        <end position="860"/>
    </location>
</feature>
<feature type="compositionally biased region" description="Low complexity" evidence="2">
    <location>
        <begin position="830"/>
        <end position="852"/>
    </location>
</feature>
<name>A0A168Q640_ABSGL</name>
<sequence>MVKVTYGIRFSKQSPLAQEIRLQKSKLKRYVVRNETRQACKTALLVADLYLSQADYIDTDLPESDQQQDRKDHASEALKFCTKSNPVFVKYDDYKQLARSYLLMLQCYQRLERFDDAFTLGNKLVDLFEQPNPKVKDSTLLQQSYKLVADTYFTHGLLGNHISKNSDLPFALEFYEKERTVLETMAPDVLKGDDVAAYADDKRSSDFNLGVVKSKLMNPSFSGRDGKAAEDHLKKAIKGSIDLDDVDSERKTWWELGNLFSKLGEFEKVVGCLEKELSLARKHNLGDELGSMIDLVKALVQLEDYSACMEICREMRQYVARTNTGDELETQNDLVQEIVDMVLTVQARRLELTELYKTAKEVHFDHNKSNNIDIHTSFYDYDNPRIRNAVIGRTMRRQIGTVCLSLGQLLSDSNLLTASQKVVDDGLSYVVDADTDDSNLKEDVSLPLMRLRIKLLQIKADNHWNLHDCSMDQLVKMNKTVIDLATMYLQDQQEQLEALLPSQTRNRDICHYYDHLQEAAQWRRAARVTEKKYNLLIGKQADEYEDDEIMHDDSTTDDEAMGDEYATNTPTAIALHPKSLFDASNNRTKLSVTVTLKLRNKNEKMLIVCDDDTDTLEWLDTQVARRAWQLYGIEPTISHFRLNDEDLFPDDTLFMLTNAAEITLEAVVHGYKEKSLLELYENSCSRLGKTPLAQIQRIFKEKATDTTHLSLSGTGLSSEGLDAIIEVIQKLPSPLASMDLSANLLRDGDVVHLFSAIACPPQLNLNSNLLTFDSLSFLVEKHSDSMESVELAYNFLGSTAQSRLEDLRQSCPKLYHFNIEGADICYPTSQPAHQVQPSQPAQPAQPAQQQTAPVPPLSVS</sequence>
<dbReference type="Gene3D" id="1.25.40.10">
    <property type="entry name" value="Tetratricopeptide repeat domain"/>
    <property type="match status" value="1"/>
</dbReference>
<protein>
    <submittedName>
        <fullName evidence="3">Uncharacterized protein</fullName>
    </submittedName>
</protein>
<accession>A0A168Q640</accession>
<dbReference type="SUPFAM" id="SSF48452">
    <property type="entry name" value="TPR-like"/>
    <property type="match status" value="1"/>
</dbReference>
<dbReference type="OrthoDB" id="78308at2759"/>
<gene>
    <name evidence="3" type="primary">ABSGL_09493.1 scaffold 11342</name>
</gene>
<evidence type="ECO:0000256" key="1">
    <source>
        <dbReference type="PROSITE-ProRule" id="PRU00339"/>
    </source>
</evidence>
<feature type="repeat" description="TPR" evidence="1">
    <location>
        <begin position="250"/>
        <end position="283"/>
    </location>
</feature>
<dbReference type="InterPro" id="IPR019734">
    <property type="entry name" value="TPR_rpt"/>
</dbReference>
<keyword evidence="4" id="KW-1185">Reference proteome</keyword>
<dbReference type="PROSITE" id="PS50005">
    <property type="entry name" value="TPR"/>
    <property type="match status" value="1"/>
</dbReference>
<evidence type="ECO:0000313" key="4">
    <source>
        <dbReference type="Proteomes" id="UP000078561"/>
    </source>
</evidence>
<dbReference type="Gene3D" id="3.80.10.10">
    <property type="entry name" value="Ribonuclease Inhibitor"/>
    <property type="match status" value="1"/>
</dbReference>
<organism evidence="3">
    <name type="scientific">Absidia glauca</name>
    <name type="common">Pin mould</name>
    <dbReference type="NCBI Taxonomy" id="4829"/>
    <lineage>
        <taxon>Eukaryota</taxon>
        <taxon>Fungi</taxon>
        <taxon>Fungi incertae sedis</taxon>
        <taxon>Mucoromycota</taxon>
        <taxon>Mucoromycotina</taxon>
        <taxon>Mucoromycetes</taxon>
        <taxon>Mucorales</taxon>
        <taxon>Cunninghamellaceae</taxon>
        <taxon>Absidia</taxon>
    </lineage>
</organism>
<dbReference type="STRING" id="4829.A0A168Q640"/>
<dbReference type="EMBL" id="LT554228">
    <property type="protein sequence ID" value="SAM03650.1"/>
    <property type="molecule type" value="Genomic_DNA"/>
</dbReference>
<evidence type="ECO:0000256" key="2">
    <source>
        <dbReference type="SAM" id="MobiDB-lite"/>
    </source>
</evidence>
<dbReference type="OMA" id="WWELGNL"/>
<dbReference type="AlphaFoldDB" id="A0A168Q640"/>